<organism evidence="4">
    <name type="scientific">Nippostrongylus brasiliensis</name>
    <name type="common">Rat hookworm</name>
    <dbReference type="NCBI Taxonomy" id="27835"/>
    <lineage>
        <taxon>Eukaryota</taxon>
        <taxon>Metazoa</taxon>
        <taxon>Ecdysozoa</taxon>
        <taxon>Nematoda</taxon>
        <taxon>Chromadorea</taxon>
        <taxon>Rhabditida</taxon>
        <taxon>Rhabditina</taxon>
        <taxon>Rhabditomorpha</taxon>
        <taxon>Strongyloidea</taxon>
        <taxon>Heligmosomidae</taxon>
        <taxon>Nippostrongylus</taxon>
    </lineage>
</organism>
<dbReference type="STRING" id="27835.A0A0N4YTZ2"/>
<reference evidence="2 3" key="2">
    <citation type="submission" date="2018-11" db="EMBL/GenBank/DDBJ databases">
        <authorList>
            <consortium name="Pathogen Informatics"/>
        </authorList>
    </citation>
    <scope>NUCLEOTIDE SEQUENCE [LARGE SCALE GENOMIC DNA]</scope>
</reference>
<protein>
    <submittedName>
        <fullName evidence="4">Organ specific protein</fullName>
    </submittedName>
</protein>
<sequence length="234" mass="26183">MLGLVTVEELRKSQRKKAPFEPVGRGGVPLDQLIEDQVAEVHGDVDEVLHRMQESDEYKLPELDAKHEHKKEHHAHRDAEDSDSDQPDFRSQTPEAEESTFNRHGPLTIPEVPEKLPTPSHDVEDLSPIHPHPFSGGFETHPRPPTPPKDISEETVKPGGFETHPRPPTPPKDISEETVKPSAFSLAHSSHTPVNSHHDGLHSILKHGSSQYGSSAEPWFDFKSVDPKRELSDK</sequence>
<dbReference type="WBParaSite" id="NBR_0002071401-mRNA-1">
    <property type="protein sequence ID" value="NBR_0002071401-mRNA-1"/>
    <property type="gene ID" value="NBR_0002071401"/>
</dbReference>
<dbReference type="EMBL" id="UYSL01025442">
    <property type="protein sequence ID" value="VDL84453.1"/>
    <property type="molecule type" value="Genomic_DNA"/>
</dbReference>
<gene>
    <name evidence="2" type="ORF">NBR_LOCUS20715</name>
</gene>
<evidence type="ECO:0000313" key="2">
    <source>
        <dbReference type="EMBL" id="VDL84453.1"/>
    </source>
</evidence>
<accession>A0A0N4YTZ2</accession>
<evidence type="ECO:0000313" key="3">
    <source>
        <dbReference type="Proteomes" id="UP000271162"/>
    </source>
</evidence>
<reference evidence="4" key="1">
    <citation type="submission" date="2017-02" db="UniProtKB">
        <authorList>
            <consortium name="WormBaseParasite"/>
        </authorList>
    </citation>
    <scope>IDENTIFICATION</scope>
</reference>
<feature type="compositionally biased region" description="Basic and acidic residues" evidence="1">
    <location>
        <begin position="223"/>
        <end position="234"/>
    </location>
</feature>
<dbReference type="AlphaFoldDB" id="A0A0N4YTZ2"/>
<feature type="region of interest" description="Disordered" evidence="1">
    <location>
        <begin position="50"/>
        <end position="234"/>
    </location>
</feature>
<feature type="compositionally biased region" description="Basic and acidic residues" evidence="1">
    <location>
        <begin position="50"/>
        <end position="67"/>
    </location>
</feature>
<dbReference type="Proteomes" id="UP000271162">
    <property type="component" value="Unassembled WGS sequence"/>
</dbReference>
<evidence type="ECO:0000256" key="1">
    <source>
        <dbReference type="SAM" id="MobiDB-lite"/>
    </source>
</evidence>
<dbReference type="OMA" id="GFETHPR"/>
<evidence type="ECO:0000313" key="4">
    <source>
        <dbReference type="WBParaSite" id="NBR_0002071401-mRNA-1"/>
    </source>
</evidence>
<proteinExistence type="predicted"/>
<keyword evidence="3" id="KW-1185">Reference proteome</keyword>
<name>A0A0N4YTZ2_NIPBR</name>